<keyword evidence="1" id="KW-0413">Isomerase</keyword>
<gene>
    <name evidence="3" type="ORF">FD14_GL001520</name>
</gene>
<protein>
    <recommendedName>
        <fullName evidence="2">Chorismate mutase domain-containing protein</fullName>
    </recommendedName>
</protein>
<dbReference type="Proteomes" id="UP000051442">
    <property type="component" value="Unassembled WGS sequence"/>
</dbReference>
<name>A0A0R2FNJ9_9LACO</name>
<accession>A0A0R2FNJ9</accession>
<dbReference type="GO" id="GO:0046417">
    <property type="term" value="P:chorismate metabolic process"/>
    <property type="evidence" value="ECO:0007669"/>
    <property type="project" value="InterPro"/>
</dbReference>
<sequence length="108" mass="12472">MNVTKSTESTSEQPKMLTVARQRINTLDQQIVGLLAQRFDAVTMVNEAKRTANLPVMDHGREDQVLDRVAQLDPNPATRKYMRDIYQHIMRNSREYQDDLTAARDTTH</sequence>
<reference evidence="3 4" key="1">
    <citation type="journal article" date="2015" name="Genome Announc.">
        <title>Expanding the biotechnology potential of lactobacilli through comparative genomics of 213 strains and associated genera.</title>
        <authorList>
            <person name="Sun Z."/>
            <person name="Harris H.M."/>
            <person name="McCann A."/>
            <person name="Guo C."/>
            <person name="Argimon S."/>
            <person name="Zhang W."/>
            <person name="Yang X."/>
            <person name="Jeffery I.B."/>
            <person name="Cooney J.C."/>
            <person name="Kagawa T.F."/>
            <person name="Liu W."/>
            <person name="Song Y."/>
            <person name="Salvetti E."/>
            <person name="Wrobel A."/>
            <person name="Rasinkangas P."/>
            <person name="Parkhill J."/>
            <person name="Rea M.C."/>
            <person name="O'Sullivan O."/>
            <person name="Ritari J."/>
            <person name="Douillard F.P."/>
            <person name="Paul Ross R."/>
            <person name="Yang R."/>
            <person name="Briner A.E."/>
            <person name="Felis G.E."/>
            <person name="de Vos W.M."/>
            <person name="Barrangou R."/>
            <person name="Klaenhammer T.R."/>
            <person name="Caufield P.W."/>
            <person name="Cui Y."/>
            <person name="Zhang H."/>
            <person name="O'Toole P.W."/>
        </authorList>
    </citation>
    <scope>NUCLEOTIDE SEQUENCE [LARGE SCALE GENOMIC DNA]</scope>
    <source>
        <strain evidence="3 4">DSM 23365</strain>
    </source>
</reference>
<keyword evidence="4" id="KW-1185">Reference proteome</keyword>
<proteinExistence type="predicted"/>
<evidence type="ECO:0000256" key="1">
    <source>
        <dbReference type="ARBA" id="ARBA00023235"/>
    </source>
</evidence>
<dbReference type="SUPFAM" id="SSF48600">
    <property type="entry name" value="Chorismate mutase II"/>
    <property type="match status" value="1"/>
</dbReference>
<dbReference type="PANTHER" id="PTHR38041">
    <property type="entry name" value="CHORISMATE MUTASE"/>
    <property type="match status" value="1"/>
</dbReference>
<dbReference type="InterPro" id="IPR051331">
    <property type="entry name" value="Chorismate_mutase-related"/>
</dbReference>
<comment type="caution">
    <text evidence="3">The sequence shown here is derived from an EMBL/GenBank/DDBJ whole genome shotgun (WGS) entry which is preliminary data.</text>
</comment>
<dbReference type="STRING" id="1423804.FD14_GL001520"/>
<dbReference type="PATRIC" id="fig|1423804.4.peg.1645"/>
<dbReference type="AlphaFoldDB" id="A0A0R2FNJ9"/>
<evidence type="ECO:0000259" key="2">
    <source>
        <dbReference type="PROSITE" id="PS51168"/>
    </source>
</evidence>
<organism evidence="3 4">
    <name type="scientific">Secundilactobacillus similis DSM 23365 = JCM 2765</name>
    <dbReference type="NCBI Taxonomy" id="1423804"/>
    <lineage>
        <taxon>Bacteria</taxon>
        <taxon>Bacillati</taxon>
        <taxon>Bacillota</taxon>
        <taxon>Bacilli</taxon>
        <taxon>Lactobacillales</taxon>
        <taxon>Lactobacillaceae</taxon>
        <taxon>Secundilactobacillus</taxon>
    </lineage>
</organism>
<dbReference type="PANTHER" id="PTHR38041:SF1">
    <property type="entry name" value="CHORISMATE MUTASE"/>
    <property type="match status" value="1"/>
</dbReference>
<dbReference type="PROSITE" id="PS51168">
    <property type="entry name" value="CHORISMATE_MUT_2"/>
    <property type="match status" value="1"/>
</dbReference>
<evidence type="ECO:0000313" key="4">
    <source>
        <dbReference type="Proteomes" id="UP000051442"/>
    </source>
</evidence>
<dbReference type="SMART" id="SM00830">
    <property type="entry name" value="CM_2"/>
    <property type="match status" value="1"/>
</dbReference>
<dbReference type="GO" id="GO:0009697">
    <property type="term" value="P:salicylic acid biosynthetic process"/>
    <property type="evidence" value="ECO:0007669"/>
    <property type="project" value="TreeGrafter"/>
</dbReference>
<dbReference type="InterPro" id="IPR036979">
    <property type="entry name" value="CM_dom_sf"/>
</dbReference>
<feature type="domain" description="Chorismate mutase" evidence="2">
    <location>
        <begin position="11"/>
        <end position="101"/>
    </location>
</feature>
<dbReference type="GO" id="GO:0004106">
    <property type="term" value="F:chorismate mutase activity"/>
    <property type="evidence" value="ECO:0007669"/>
    <property type="project" value="InterPro"/>
</dbReference>
<dbReference type="Gene3D" id="1.20.59.10">
    <property type="entry name" value="Chorismate mutase"/>
    <property type="match status" value="1"/>
</dbReference>
<dbReference type="InterPro" id="IPR002701">
    <property type="entry name" value="CM_II_prokaryot"/>
</dbReference>
<dbReference type="InterPro" id="IPR036263">
    <property type="entry name" value="Chorismate_II_sf"/>
</dbReference>
<dbReference type="EMBL" id="AYZM01000023">
    <property type="protein sequence ID" value="KRN26490.1"/>
    <property type="molecule type" value="Genomic_DNA"/>
</dbReference>
<dbReference type="Pfam" id="PF01817">
    <property type="entry name" value="CM_2"/>
    <property type="match status" value="1"/>
</dbReference>
<evidence type="ECO:0000313" key="3">
    <source>
        <dbReference type="EMBL" id="KRN26490.1"/>
    </source>
</evidence>